<name>A0A8S3R758_MYTED</name>
<protein>
    <submittedName>
        <fullName evidence="1">Uncharacterized protein</fullName>
    </submittedName>
</protein>
<keyword evidence="2" id="KW-1185">Reference proteome</keyword>
<sequence length="222" mass="25711">MVDIWKKESLLKYQSPTSIFIVGASNSGKTVYTKNMLEHADGMFQIPPTKIYYCFSVWQPIYDEMKTNIKNIEFHKGLPEMDILSEWGAHKGHKILVLDDLMVDSADSSELVHLMCVGSHHHQITVIYILQNLFHKGKAMRTASLNCHFILFRNYRDQLQVQTLGKQIFPGQSKYFIDSYHKATSVKFRPLIIDLNAHTDKTYQLTTNRGVEQFPIVYLPKQ</sequence>
<accession>A0A8S3R758</accession>
<evidence type="ECO:0000313" key="2">
    <source>
        <dbReference type="Proteomes" id="UP000683360"/>
    </source>
</evidence>
<dbReference type="InterPro" id="IPR027417">
    <property type="entry name" value="P-loop_NTPase"/>
</dbReference>
<dbReference type="Gene3D" id="3.40.50.300">
    <property type="entry name" value="P-loop containing nucleotide triphosphate hydrolases"/>
    <property type="match status" value="1"/>
</dbReference>
<dbReference type="OrthoDB" id="7692288at2759"/>
<gene>
    <name evidence="1" type="ORF">MEDL_19444</name>
</gene>
<comment type="caution">
    <text evidence="1">The sequence shown here is derived from an EMBL/GenBank/DDBJ whole genome shotgun (WGS) entry which is preliminary data.</text>
</comment>
<organism evidence="1 2">
    <name type="scientific">Mytilus edulis</name>
    <name type="common">Blue mussel</name>
    <dbReference type="NCBI Taxonomy" id="6550"/>
    <lineage>
        <taxon>Eukaryota</taxon>
        <taxon>Metazoa</taxon>
        <taxon>Spiralia</taxon>
        <taxon>Lophotrochozoa</taxon>
        <taxon>Mollusca</taxon>
        <taxon>Bivalvia</taxon>
        <taxon>Autobranchia</taxon>
        <taxon>Pteriomorphia</taxon>
        <taxon>Mytilida</taxon>
        <taxon>Mytiloidea</taxon>
        <taxon>Mytilidae</taxon>
        <taxon>Mytilinae</taxon>
        <taxon>Mytilus</taxon>
    </lineage>
</organism>
<proteinExistence type="predicted"/>
<reference evidence="1" key="1">
    <citation type="submission" date="2021-03" db="EMBL/GenBank/DDBJ databases">
        <authorList>
            <person name="Bekaert M."/>
        </authorList>
    </citation>
    <scope>NUCLEOTIDE SEQUENCE</scope>
</reference>
<dbReference type="AlphaFoldDB" id="A0A8S3R758"/>
<dbReference type="Proteomes" id="UP000683360">
    <property type="component" value="Unassembled WGS sequence"/>
</dbReference>
<dbReference type="EMBL" id="CAJPWZ010001007">
    <property type="protein sequence ID" value="CAG2205029.1"/>
    <property type="molecule type" value="Genomic_DNA"/>
</dbReference>
<evidence type="ECO:0000313" key="1">
    <source>
        <dbReference type="EMBL" id="CAG2205029.1"/>
    </source>
</evidence>